<dbReference type="STRING" id="3821.A0A151U400"/>
<organism evidence="2 3">
    <name type="scientific">Cajanus cajan</name>
    <name type="common">Pigeon pea</name>
    <name type="synonym">Cajanus indicus</name>
    <dbReference type="NCBI Taxonomy" id="3821"/>
    <lineage>
        <taxon>Eukaryota</taxon>
        <taxon>Viridiplantae</taxon>
        <taxon>Streptophyta</taxon>
        <taxon>Embryophyta</taxon>
        <taxon>Tracheophyta</taxon>
        <taxon>Spermatophyta</taxon>
        <taxon>Magnoliopsida</taxon>
        <taxon>eudicotyledons</taxon>
        <taxon>Gunneridae</taxon>
        <taxon>Pentapetalae</taxon>
        <taxon>rosids</taxon>
        <taxon>fabids</taxon>
        <taxon>Fabales</taxon>
        <taxon>Fabaceae</taxon>
        <taxon>Papilionoideae</taxon>
        <taxon>50 kb inversion clade</taxon>
        <taxon>NPAAA clade</taxon>
        <taxon>indigoferoid/millettioid clade</taxon>
        <taxon>Phaseoleae</taxon>
        <taxon>Cajanus</taxon>
    </lineage>
</organism>
<gene>
    <name evidence="2" type="ORF">KK1_006683</name>
</gene>
<dbReference type="Pfam" id="PF07727">
    <property type="entry name" value="RVT_2"/>
    <property type="match status" value="1"/>
</dbReference>
<protein>
    <submittedName>
        <fullName evidence="2">Copia protein</fullName>
    </submittedName>
</protein>
<keyword evidence="3" id="KW-1185">Reference proteome</keyword>
<name>A0A151U400_CAJCA</name>
<evidence type="ECO:0000313" key="3">
    <source>
        <dbReference type="Proteomes" id="UP000075243"/>
    </source>
</evidence>
<reference evidence="2 3" key="1">
    <citation type="journal article" date="2012" name="Nat. Biotechnol.">
        <title>Draft genome sequence of pigeonpea (Cajanus cajan), an orphan legume crop of resource-poor farmers.</title>
        <authorList>
            <person name="Varshney R.K."/>
            <person name="Chen W."/>
            <person name="Li Y."/>
            <person name="Bharti A.K."/>
            <person name="Saxena R.K."/>
            <person name="Schlueter J.A."/>
            <person name="Donoghue M.T."/>
            <person name="Azam S."/>
            <person name="Fan G."/>
            <person name="Whaley A.M."/>
            <person name="Farmer A.D."/>
            <person name="Sheridan J."/>
            <person name="Iwata A."/>
            <person name="Tuteja R."/>
            <person name="Penmetsa R.V."/>
            <person name="Wu W."/>
            <person name="Upadhyaya H.D."/>
            <person name="Yang S.P."/>
            <person name="Shah T."/>
            <person name="Saxena K.B."/>
            <person name="Michael T."/>
            <person name="McCombie W.R."/>
            <person name="Yang B."/>
            <person name="Zhang G."/>
            <person name="Yang H."/>
            <person name="Wang J."/>
            <person name="Spillane C."/>
            <person name="Cook D.R."/>
            <person name="May G.D."/>
            <person name="Xu X."/>
            <person name="Jackson S.A."/>
        </authorList>
    </citation>
    <scope>NUCLEOTIDE SEQUENCE [LARGE SCALE GENOMIC DNA]</scope>
    <source>
        <strain evidence="3">cv. Asha</strain>
    </source>
</reference>
<evidence type="ECO:0000259" key="1">
    <source>
        <dbReference type="Pfam" id="PF07727"/>
    </source>
</evidence>
<dbReference type="SUPFAM" id="SSF56672">
    <property type="entry name" value="DNA/RNA polymerases"/>
    <property type="match status" value="1"/>
</dbReference>
<proteinExistence type="predicted"/>
<dbReference type="EMBL" id="CM003604">
    <property type="protein sequence ID" value="KYP74015.1"/>
    <property type="molecule type" value="Genomic_DNA"/>
</dbReference>
<dbReference type="Gramene" id="C.cajan_06495.t">
    <property type="protein sequence ID" value="C.cajan_06495.t.cds1"/>
    <property type="gene ID" value="C.cajan_06495"/>
</dbReference>
<dbReference type="InterPro" id="IPR043502">
    <property type="entry name" value="DNA/RNA_pol_sf"/>
</dbReference>
<accession>A0A151U400</accession>
<dbReference type="Proteomes" id="UP000075243">
    <property type="component" value="Chromosome 2"/>
</dbReference>
<sequence>MRQCPGFEVFDKSLICKLNKAIYGLKQAPRAWYEHLTTTLLHFVFVHNKYDLSLLDCKKSIACVYLLVYVDDIIITSTYLSLMQQFISKLNATFSLKQLGDLDYFLGIEVKHVTFGSMLLSQAKYIGDFLYHTNMHERPKVFLPLLKPKLNCLYMAFITLMIQSPIGQSLVLFNMSHYSFKDWVCYE</sequence>
<feature type="domain" description="Reverse transcriptase Ty1/copia-type" evidence="1">
    <location>
        <begin position="1"/>
        <end position="146"/>
    </location>
</feature>
<evidence type="ECO:0000313" key="2">
    <source>
        <dbReference type="EMBL" id="KYP74015.1"/>
    </source>
</evidence>
<dbReference type="AlphaFoldDB" id="A0A151U400"/>
<dbReference type="InterPro" id="IPR013103">
    <property type="entry name" value="RVT_2"/>
</dbReference>